<keyword evidence="2" id="KW-1185">Reference proteome</keyword>
<evidence type="ECO:0000313" key="1">
    <source>
        <dbReference type="EMBL" id="SMO85255.1"/>
    </source>
</evidence>
<dbReference type="EMBL" id="FXTH01000017">
    <property type="protein sequence ID" value="SMO85255.1"/>
    <property type="molecule type" value="Genomic_DNA"/>
</dbReference>
<dbReference type="OrthoDB" id="1524404at2"/>
<sequence length="159" mass="18066">MVDTSEHILLVAALFIFALLQLGLTRVLLNNNKAMVRTELDYTAVALAQNIADESRTKAFDEASTGSYIPLKVPDDFSLIGSDMGETYPYFDDFDDYHNYTRTDTTQHGIYKTKCRVEYMQESDLSQVSSVKTAYKRLHVEVVSETQDTVGVTYIKSYY</sequence>
<reference evidence="1 2" key="1">
    <citation type="submission" date="2017-05" db="EMBL/GenBank/DDBJ databases">
        <authorList>
            <person name="Varghese N."/>
            <person name="Submissions S."/>
        </authorList>
    </citation>
    <scope>NUCLEOTIDE SEQUENCE [LARGE SCALE GENOMIC DNA]</scope>
    <source>
        <strain evidence="1 2">DSM 21194</strain>
    </source>
</reference>
<evidence type="ECO:0008006" key="3">
    <source>
        <dbReference type="Google" id="ProtNLM"/>
    </source>
</evidence>
<dbReference type="AlphaFoldDB" id="A0A521EMU7"/>
<evidence type="ECO:0000313" key="2">
    <source>
        <dbReference type="Proteomes" id="UP000317593"/>
    </source>
</evidence>
<dbReference type="Proteomes" id="UP000317593">
    <property type="component" value="Unassembled WGS sequence"/>
</dbReference>
<dbReference type="RefSeq" id="WP_142715638.1">
    <property type="nucleotide sequence ID" value="NZ_FXTH01000017.1"/>
</dbReference>
<organism evidence="1 2">
    <name type="scientific">Fodinibius sediminis</name>
    <dbReference type="NCBI Taxonomy" id="1214077"/>
    <lineage>
        <taxon>Bacteria</taxon>
        <taxon>Pseudomonadati</taxon>
        <taxon>Balneolota</taxon>
        <taxon>Balneolia</taxon>
        <taxon>Balneolales</taxon>
        <taxon>Balneolaceae</taxon>
        <taxon>Fodinibius</taxon>
    </lineage>
</organism>
<name>A0A521EMU7_9BACT</name>
<gene>
    <name evidence="1" type="ORF">SAMN06265218_11767</name>
</gene>
<proteinExistence type="predicted"/>
<accession>A0A521EMU7</accession>
<protein>
    <recommendedName>
        <fullName evidence="3">PilX N-terminal</fullName>
    </recommendedName>
</protein>